<feature type="region of interest" description="Disordered" evidence="1">
    <location>
        <begin position="342"/>
        <end position="434"/>
    </location>
</feature>
<keyword evidence="2" id="KW-0812">Transmembrane</keyword>
<protein>
    <submittedName>
        <fullName evidence="4">MAB_1171c family putative transporter</fullName>
    </submittedName>
</protein>
<keyword evidence="2" id="KW-0472">Membrane</keyword>
<feature type="non-terminal residue" evidence="4">
    <location>
        <position position="434"/>
    </location>
</feature>
<accession>A0ABU2ZCA2</accession>
<dbReference type="InterPro" id="IPR050039">
    <property type="entry name" value="MAB_1171c-like"/>
</dbReference>
<reference evidence="4" key="1">
    <citation type="submission" date="2024-05" db="EMBL/GenBank/DDBJ databases">
        <title>30 novel species of actinomycetes from the DSMZ collection.</title>
        <authorList>
            <person name="Nouioui I."/>
        </authorList>
    </citation>
    <scope>NUCLEOTIDE SEQUENCE</scope>
    <source>
        <strain evidence="4">DSM 3412</strain>
    </source>
</reference>
<comment type="caution">
    <text evidence="4">The sequence shown here is derived from an EMBL/GenBank/DDBJ whole genome shotgun (WGS) entry which is preliminary data.</text>
</comment>
<evidence type="ECO:0000259" key="3">
    <source>
        <dbReference type="Pfam" id="PF20182"/>
    </source>
</evidence>
<keyword evidence="2" id="KW-1133">Transmembrane helix</keyword>
<feature type="transmembrane region" description="Helical" evidence="2">
    <location>
        <begin position="219"/>
        <end position="241"/>
    </location>
</feature>
<feature type="domain" description="DUF6545" evidence="3">
    <location>
        <begin position="247"/>
        <end position="404"/>
    </location>
</feature>
<evidence type="ECO:0000313" key="5">
    <source>
        <dbReference type="Proteomes" id="UP001180737"/>
    </source>
</evidence>
<dbReference type="InterPro" id="IPR046675">
    <property type="entry name" value="DUF6545"/>
</dbReference>
<feature type="compositionally biased region" description="Basic and acidic residues" evidence="1">
    <location>
        <begin position="354"/>
        <end position="364"/>
    </location>
</feature>
<organism evidence="4 5">
    <name type="scientific">Streptomyces gottesmaniae</name>
    <dbReference type="NCBI Taxonomy" id="3075518"/>
    <lineage>
        <taxon>Bacteria</taxon>
        <taxon>Bacillati</taxon>
        <taxon>Actinomycetota</taxon>
        <taxon>Actinomycetes</taxon>
        <taxon>Kitasatosporales</taxon>
        <taxon>Streptomycetaceae</taxon>
        <taxon>Streptomyces</taxon>
    </lineage>
</organism>
<gene>
    <name evidence="4" type="ORF">RM704_43320</name>
</gene>
<proteinExistence type="predicted"/>
<feature type="transmembrane region" description="Helical" evidence="2">
    <location>
        <begin position="102"/>
        <end position="121"/>
    </location>
</feature>
<dbReference type="Proteomes" id="UP001180737">
    <property type="component" value="Unassembled WGS sequence"/>
</dbReference>
<dbReference type="NCBIfam" id="NF042915">
    <property type="entry name" value="MAB_1171c_fam"/>
    <property type="match status" value="1"/>
</dbReference>
<sequence length="434" mass="46766">MIDLLFAGVALVLLLAAGYWVRGRGGHRPTGTWAMAALLVSFACAFGSYVSFVENAVESVVPDGGRLLSNSFTLAAATSVLAFMLQLDQEPEEARRNIRRRVLFLGISVTAMTVLFTASQLNDDSPQLYALYVLIYVTYLSVTAKDFGTQTWKQAGHSRRRSQRVGLRITSVGCVFALLYAAYKVFGLVSIGLELDLLPHGVRCSTPISPVRCVFSVTAPAVAVLLVTVGLTLPAVVWPFSQFLRRRWESRSFAALAPLWKELTDATPEVVLGSAGSQHVDDSDFHLHRRVIEINDGVLALRPHRSVRVQESAERAVAARGLTGTPEGDAIVEAAILRAAVHAKKSGSEPTTGNERHTGNERRTGTAPPPPSTGTAPPPPRTASRAGNLRAETEWLLLVAQAYTPHDPTPTPTTEPLAPSGTDPRTCPTRPPPP</sequence>
<dbReference type="RefSeq" id="WP_311593366.1">
    <property type="nucleotide sequence ID" value="NZ_JAVRFJ010000070.1"/>
</dbReference>
<feature type="transmembrane region" description="Helical" evidence="2">
    <location>
        <begin position="33"/>
        <end position="52"/>
    </location>
</feature>
<feature type="compositionally biased region" description="Pro residues" evidence="1">
    <location>
        <begin position="367"/>
        <end position="381"/>
    </location>
</feature>
<name>A0ABU2ZCA2_9ACTN</name>
<evidence type="ECO:0000256" key="2">
    <source>
        <dbReference type="SAM" id="Phobius"/>
    </source>
</evidence>
<keyword evidence="5" id="KW-1185">Reference proteome</keyword>
<dbReference type="Pfam" id="PF20182">
    <property type="entry name" value="DUF6545"/>
    <property type="match status" value="1"/>
</dbReference>
<evidence type="ECO:0000313" key="4">
    <source>
        <dbReference type="EMBL" id="MDT0574208.1"/>
    </source>
</evidence>
<feature type="transmembrane region" description="Helical" evidence="2">
    <location>
        <begin position="165"/>
        <end position="183"/>
    </location>
</feature>
<evidence type="ECO:0000256" key="1">
    <source>
        <dbReference type="SAM" id="MobiDB-lite"/>
    </source>
</evidence>
<dbReference type="EMBL" id="JAVRFJ010000070">
    <property type="protein sequence ID" value="MDT0574208.1"/>
    <property type="molecule type" value="Genomic_DNA"/>
</dbReference>
<feature type="transmembrane region" description="Helical" evidence="2">
    <location>
        <begin position="127"/>
        <end position="144"/>
    </location>
</feature>